<accession>A0AAJ4XLQ2</accession>
<keyword evidence="2" id="KW-1185">Reference proteome</keyword>
<dbReference type="Gene3D" id="3.20.20.80">
    <property type="entry name" value="Glycosidases"/>
    <property type="match status" value="1"/>
</dbReference>
<reference evidence="1" key="1">
    <citation type="submission" date="2023-10" db="EMBL/GenBank/DDBJ databases">
        <authorList>
            <person name="Guldener U."/>
        </authorList>
    </citation>
    <scope>NUCLEOTIDE SEQUENCE</scope>
    <source>
        <strain evidence="1">Mp4</strain>
    </source>
</reference>
<evidence type="ECO:0000313" key="1">
    <source>
        <dbReference type="EMBL" id="SNX84664.1"/>
    </source>
</evidence>
<gene>
    <name evidence="1" type="ORF">MEPE_03373</name>
</gene>
<organism evidence="1 2">
    <name type="scientific">Melanopsichium pennsylvanicum</name>
    <dbReference type="NCBI Taxonomy" id="63383"/>
    <lineage>
        <taxon>Eukaryota</taxon>
        <taxon>Fungi</taxon>
        <taxon>Dikarya</taxon>
        <taxon>Basidiomycota</taxon>
        <taxon>Ustilaginomycotina</taxon>
        <taxon>Ustilaginomycetes</taxon>
        <taxon>Ustilaginales</taxon>
        <taxon>Ustilaginaceae</taxon>
        <taxon>Melanopsichium</taxon>
    </lineage>
</organism>
<comment type="caution">
    <text evidence="1">The sequence shown here is derived from an EMBL/GenBank/DDBJ whole genome shotgun (WGS) entry which is preliminary data.</text>
</comment>
<dbReference type="EMBL" id="OAPG01000007">
    <property type="protein sequence ID" value="SNX84664.1"/>
    <property type="molecule type" value="Genomic_DNA"/>
</dbReference>
<name>A0AAJ4XLQ2_9BASI</name>
<dbReference type="Proteomes" id="UP001294444">
    <property type="component" value="Unassembled WGS sequence"/>
</dbReference>
<evidence type="ECO:0000313" key="2">
    <source>
        <dbReference type="Proteomes" id="UP001294444"/>
    </source>
</evidence>
<proteinExistence type="predicted"/>
<dbReference type="AlphaFoldDB" id="A0AAJ4XLQ2"/>
<protein>
    <submittedName>
        <fullName evidence="1">Uncharacterized protein</fullName>
    </submittedName>
</protein>
<sequence>MGSSRGMTYFPSSTHHRISVYRNGGGKSKWNRGPIVWHFNNVWQASCIKYGGRWKMLQHALAKIQKDVVVVTIFNKTSDILKVRMAYTNADRVQTSKSGNQSGKRGEKEKVLIAAY</sequence>